<dbReference type="InterPro" id="IPR011576">
    <property type="entry name" value="Pyridox_Oxase_N"/>
</dbReference>
<evidence type="ECO:0000259" key="2">
    <source>
        <dbReference type="Pfam" id="PF01243"/>
    </source>
</evidence>
<reference evidence="4" key="1">
    <citation type="submission" date="2023-07" db="EMBL/GenBank/DDBJ databases">
        <title>30 novel species of actinomycetes from the DSMZ collection.</title>
        <authorList>
            <person name="Nouioui I."/>
        </authorList>
    </citation>
    <scope>NUCLEOTIDE SEQUENCE [LARGE SCALE GENOMIC DNA]</scope>
    <source>
        <strain evidence="4">DSM 44399</strain>
    </source>
</reference>
<dbReference type="PANTHER" id="PTHR35176:SF6">
    <property type="entry name" value="HEME OXYGENASE HI_0854-RELATED"/>
    <property type="match status" value="1"/>
</dbReference>
<feature type="domain" description="Pyridoxamine 5'-phosphate oxidase N-terminal" evidence="2">
    <location>
        <begin position="7"/>
        <end position="126"/>
    </location>
</feature>
<dbReference type="NCBIfam" id="TIGR03618">
    <property type="entry name" value="Rv1155_F420"/>
    <property type="match status" value="1"/>
</dbReference>
<dbReference type="Pfam" id="PF01243">
    <property type="entry name" value="PNPOx_N"/>
    <property type="match status" value="1"/>
</dbReference>
<dbReference type="PANTHER" id="PTHR35176">
    <property type="entry name" value="HEME OXYGENASE HI_0854-RELATED"/>
    <property type="match status" value="1"/>
</dbReference>
<dbReference type="SUPFAM" id="SSF50475">
    <property type="entry name" value="FMN-binding split barrel"/>
    <property type="match status" value="1"/>
</dbReference>
<dbReference type="Gene3D" id="2.30.110.10">
    <property type="entry name" value="Electron Transport, Fmn-binding Protein, Chain A"/>
    <property type="match status" value="1"/>
</dbReference>
<sequence>MTELPAVAKTLLDNANFVVVATSNTDGSPQTSVLWATYDGNDILLCTIQGRKKETNWLRDPRASVLILDRDDPYRYVEVRGSVSMTTDGGPALVERLSQLYTHETYTGDEGTDNIRVVVRVTPTHVVAY</sequence>
<dbReference type="RefSeq" id="WP_311422052.1">
    <property type="nucleotide sequence ID" value="NZ_JAVREH010000005.1"/>
</dbReference>
<dbReference type="InterPro" id="IPR019920">
    <property type="entry name" value="F420-binding_dom_put"/>
</dbReference>
<evidence type="ECO:0000313" key="3">
    <source>
        <dbReference type="EMBL" id="MDT0260895.1"/>
    </source>
</evidence>
<dbReference type="InterPro" id="IPR052019">
    <property type="entry name" value="F420H2_bilvrd_red/Heme_oxyg"/>
</dbReference>
<accession>A0ABU2J7E1</accession>
<evidence type="ECO:0000256" key="1">
    <source>
        <dbReference type="ARBA" id="ARBA00023002"/>
    </source>
</evidence>
<gene>
    <name evidence="3" type="ORF">RM423_05755</name>
</gene>
<organism evidence="3 4">
    <name type="scientific">Jatrophihabitans lederbergiae</name>
    <dbReference type="NCBI Taxonomy" id="3075547"/>
    <lineage>
        <taxon>Bacteria</taxon>
        <taxon>Bacillati</taxon>
        <taxon>Actinomycetota</taxon>
        <taxon>Actinomycetes</taxon>
        <taxon>Jatrophihabitantales</taxon>
        <taxon>Jatrophihabitantaceae</taxon>
        <taxon>Jatrophihabitans</taxon>
    </lineage>
</organism>
<comment type="caution">
    <text evidence="3">The sequence shown here is derived from an EMBL/GenBank/DDBJ whole genome shotgun (WGS) entry which is preliminary data.</text>
</comment>
<name>A0ABU2J7E1_9ACTN</name>
<protein>
    <submittedName>
        <fullName evidence="3">PPOX class F420-dependent oxidoreductase</fullName>
    </submittedName>
</protein>
<keyword evidence="4" id="KW-1185">Reference proteome</keyword>
<dbReference type="InterPro" id="IPR012349">
    <property type="entry name" value="Split_barrel_FMN-bd"/>
</dbReference>
<dbReference type="Proteomes" id="UP001183176">
    <property type="component" value="Unassembled WGS sequence"/>
</dbReference>
<keyword evidence="1" id="KW-0560">Oxidoreductase</keyword>
<evidence type="ECO:0000313" key="4">
    <source>
        <dbReference type="Proteomes" id="UP001183176"/>
    </source>
</evidence>
<proteinExistence type="predicted"/>
<dbReference type="EMBL" id="JAVREH010000005">
    <property type="protein sequence ID" value="MDT0260895.1"/>
    <property type="molecule type" value="Genomic_DNA"/>
</dbReference>